<feature type="region of interest" description="Disordered" evidence="1">
    <location>
        <begin position="1"/>
        <end position="22"/>
    </location>
</feature>
<feature type="compositionally biased region" description="Polar residues" evidence="1">
    <location>
        <begin position="106"/>
        <end position="126"/>
    </location>
</feature>
<keyword evidence="3" id="KW-1185">Reference proteome</keyword>
<dbReference type="InterPro" id="IPR011032">
    <property type="entry name" value="GroES-like_sf"/>
</dbReference>
<dbReference type="EMBL" id="JACAZH010000011">
    <property type="protein sequence ID" value="KAF7354878.1"/>
    <property type="molecule type" value="Genomic_DNA"/>
</dbReference>
<feature type="region of interest" description="Disordered" evidence="1">
    <location>
        <begin position="767"/>
        <end position="787"/>
    </location>
</feature>
<feature type="region of interest" description="Disordered" evidence="1">
    <location>
        <begin position="384"/>
        <end position="406"/>
    </location>
</feature>
<feature type="region of interest" description="Disordered" evidence="1">
    <location>
        <begin position="149"/>
        <end position="171"/>
    </location>
</feature>
<comment type="caution">
    <text evidence="2">The sequence shown here is derived from an EMBL/GenBank/DDBJ whole genome shotgun (WGS) entry which is preliminary data.</text>
</comment>
<dbReference type="InterPro" id="IPR050700">
    <property type="entry name" value="YIM1/Zinc_Alcohol_DH_Fams"/>
</dbReference>
<evidence type="ECO:0000313" key="3">
    <source>
        <dbReference type="Proteomes" id="UP000623467"/>
    </source>
</evidence>
<dbReference type="Proteomes" id="UP000623467">
    <property type="component" value="Unassembled WGS sequence"/>
</dbReference>
<protein>
    <submittedName>
        <fullName evidence="2">Uncharacterized protein</fullName>
    </submittedName>
</protein>
<feature type="compositionally biased region" description="Basic and acidic residues" evidence="1">
    <location>
        <begin position="773"/>
        <end position="787"/>
    </location>
</feature>
<dbReference type="PANTHER" id="PTHR11695:SF294">
    <property type="entry name" value="RETICULON-4-INTERACTING PROTEIN 1, MITOCHONDRIAL"/>
    <property type="match status" value="1"/>
</dbReference>
<dbReference type="PANTHER" id="PTHR11695">
    <property type="entry name" value="ALCOHOL DEHYDROGENASE RELATED"/>
    <property type="match status" value="1"/>
</dbReference>
<dbReference type="Gene3D" id="3.90.180.10">
    <property type="entry name" value="Medium-chain alcohol dehydrogenases, catalytic domain"/>
    <property type="match status" value="1"/>
</dbReference>
<feature type="compositionally biased region" description="Low complexity" evidence="1">
    <location>
        <begin position="198"/>
        <end position="208"/>
    </location>
</feature>
<feature type="compositionally biased region" description="Basic and acidic residues" evidence="1">
    <location>
        <begin position="389"/>
        <end position="399"/>
    </location>
</feature>
<dbReference type="AlphaFoldDB" id="A0A8H6Y7X8"/>
<organism evidence="2 3">
    <name type="scientific">Mycena sanguinolenta</name>
    <dbReference type="NCBI Taxonomy" id="230812"/>
    <lineage>
        <taxon>Eukaryota</taxon>
        <taxon>Fungi</taxon>
        <taxon>Dikarya</taxon>
        <taxon>Basidiomycota</taxon>
        <taxon>Agaricomycotina</taxon>
        <taxon>Agaricomycetes</taxon>
        <taxon>Agaricomycetidae</taxon>
        <taxon>Agaricales</taxon>
        <taxon>Marasmiineae</taxon>
        <taxon>Mycenaceae</taxon>
        <taxon>Mycena</taxon>
    </lineage>
</organism>
<feature type="region of interest" description="Disordered" evidence="1">
    <location>
        <begin position="106"/>
        <end position="131"/>
    </location>
</feature>
<dbReference type="GO" id="GO:0005739">
    <property type="term" value="C:mitochondrion"/>
    <property type="evidence" value="ECO:0007669"/>
    <property type="project" value="TreeGrafter"/>
</dbReference>
<dbReference type="OrthoDB" id="201656at2759"/>
<dbReference type="SUPFAM" id="SSF50129">
    <property type="entry name" value="GroES-like"/>
    <property type="match status" value="1"/>
</dbReference>
<sequence>MTSRLSLVSPHSPESRDRVGIGIGDITTSFGSAAMGKRGGPTLAQRLLGQPSQKYTMPAPKHYYSERPALMRIAHTHETPTLEQVIASRQPSIRDDDDDDDDTFYTPRSSFASDTMTVTTPPTSDNGHALYTDQDWANDLEWLAKAMQKPKPKRIPMPPQQPPQRVSRSPTPSIMMSMTALLEEDEDGPPLPPKHTPRSSVIISSRSSTPPPVVPHRRARSVGTTANSLSYHPPSPLSGPPELPSYGTPAYTSLVVPPAPSTLSLTRSTSISQRLRAPFRRATADLSRSRLAQANMASIEVVGGLASPSQDQPPRLGFTHYRTPPSVSKASVLVQVWAVGLDVVDLRLLGVHSPARPEYRHTRTQSFGRFVGRTINRRTASDVGSICETNKDKDSKEPGHPPPPVGFIPGRSFVGRVLECGWEVRDEVARRGEWVVGLLDIRKSGALAEFITVDRHRIHRLPRPLLLVRSGESAPTPAFPSAVTLKSRVAIPLASLFRLFHPRHTPALATVIAPPTPACQPPFRPSPRPHHPHPASTSRNWRFYPFRGSPRTVSCAPSRQGPWTPPVNGAPTWSRLTATLLIPWTPCPKKRALAAAEKAKAKGKRRALVLHGHAGTGGLVACMLARRGWRVCIHAPGSVSETDDEEADKEHMRRVQERARAWGVEEVVFDDGGCAADNVSAFGSALDARGRNGAAVRAVERLITDGDEFDAVVDTIGGKAVWDVGERLLARGSAKWRKQFTTTVGDWPIRPVPTAKDNFRAGLRALTGGNGAGDDKKSAKKTTKESKEKAGSTVSYAWVSAAQDVDWEGEDVRDSLGAVLRIALEEGVRPIVEGDALPFERAGEVLEGRAGNKSAGILKGGNVCVRVVG</sequence>
<gene>
    <name evidence="2" type="ORF">MSAN_01402300</name>
</gene>
<proteinExistence type="predicted"/>
<evidence type="ECO:0000313" key="2">
    <source>
        <dbReference type="EMBL" id="KAF7354878.1"/>
    </source>
</evidence>
<evidence type="ECO:0000256" key="1">
    <source>
        <dbReference type="SAM" id="MobiDB-lite"/>
    </source>
</evidence>
<reference evidence="2" key="1">
    <citation type="submission" date="2020-05" db="EMBL/GenBank/DDBJ databases">
        <title>Mycena genomes resolve the evolution of fungal bioluminescence.</title>
        <authorList>
            <person name="Tsai I.J."/>
        </authorList>
    </citation>
    <scope>NUCLEOTIDE SEQUENCE</scope>
    <source>
        <strain evidence="2">160909Yilan</strain>
    </source>
</reference>
<feature type="region of interest" description="Disordered" evidence="1">
    <location>
        <begin position="518"/>
        <end position="541"/>
    </location>
</feature>
<feature type="region of interest" description="Disordered" evidence="1">
    <location>
        <begin position="184"/>
        <end position="241"/>
    </location>
</feature>
<accession>A0A8H6Y7X8</accession>
<name>A0A8H6Y7X8_9AGAR</name>